<evidence type="ECO:0000256" key="6">
    <source>
        <dbReference type="SAM" id="Phobius"/>
    </source>
</evidence>
<evidence type="ECO:0000259" key="7">
    <source>
        <dbReference type="PROSITE" id="PS50850"/>
    </source>
</evidence>
<dbReference type="AlphaFoldDB" id="A0A5E4UW44"/>
<feature type="transmembrane region" description="Helical" evidence="6">
    <location>
        <begin position="48"/>
        <end position="67"/>
    </location>
</feature>
<feature type="transmembrane region" description="Helical" evidence="6">
    <location>
        <begin position="12"/>
        <end position="36"/>
    </location>
</feature>
<evidence type="ECO:0000256" key="4">
    <source>
        <dbReference type="ARBA" id="ARBA00022989"/>
    </source>
</evidence>
<protein>
    <submittedName>
        <fullName evidence="8">Inner membrane transport protein YdhP</fullName>
    </submittedName>
</protein>
<proteinExistence type="predicted"/>
<feature type="transmembrane region" description="Helical" evidence="6">
    <location>
        <begin position="164"/>
        <end position="184"/>
    </location>
</feature>
<feature type="transmembrane region" description="Helical" evidence="6">
    <location>
        <begin position="240"/>
        <end position="261"/>
    </location>
</feature>
<dbReference type="InterPro" id="IPR020846">
    <property type="entry name" value="MFS_dom"/>
</dbReference>
<dbReference type="PROSITE" id="PS50850">
    <property type="entry name" value="MFS"/>
    <property type="match status" value="1"/>
</dbReference>
<dbReference type="InterPro" id="IPR011701">
    <property type="entry name" value="MFS"/>
</dbReference>
<feature type="transmembrane region" description="Helical" evidence="6">
    <location>
        <begin position="296"/>
        <end position="320"/>
    </location>
</feature>
<evidence type="ECO:0000313" key="8">
    <source>
        <dbReference type="EMBL" id="VVE04177.1"/>
    </source>
</evidence>
<dbReference type="GO" id="GO:0022857">
    <property type="term" value="F:transmembrane transporter activity"/>
    <property type="evidence" value="ECO:0007669"/>
    <property type="project" value="InterPro"/>
</dbReference>
<gene>
    <name evidence="8" type="primary">ydhP_1</name>
    <name evidence="8" type="ORF">PIN31115_02275</name>
</gene>
<comment type="subcellular location">
    <subcellularLocation>
        <location evidence="1">Cell membrane</location>
        <topology evidence="1">Multi-pass membrane protein</topology>
    </subcellularLocation>
</comment>
<dbReference type="Pfam" id="PF07690">
    <property type="entry name" value="MFS_1"/>
    <property type="match status" value="1"/>
</dbReference>
<reference evidence="8 9" key="1">
    <citation type="submission" date="2019-08" db="EMBL/GenBank/DDBJ databases">
        <authorList>
            <person name="Peeters C."/>
        </authorList>
    </citation>
    <scope>NUCLEOTIDE SEQUENCE [LARGE SCALE GENOMIC DNA]</scope>
    <source>
        <strain evidence="8 9">LMG 31115</strain>
    </source>
</reference>
<accession>A0A5E4UW44</accession>
<dbReference type="InterPro" id="IPR036259">
    <property type="entry name" value="MFS_trans_sf"/>
</dbReference>
<evidence type="ECO:0000313" key="9">
    <source>
        <dbReference type="Proteomes" id="UP000333828"/>
    </source>
</evidence>
<dbReference type="CDD" id="cd17324">
    <property type="entry name" value="MFS_NepI_like"/>
    <property type="match status" value="1"/>
</dbReference>
<evidence type="ECO:0000256" key="2">
    <source>
        <dbReference type="ARBA" id="ARBA00022475"/>
    </source>
</evidence>
<organism evidence="8 9">
    <name type="scientific">Pandoraea iniqua</name>
    <dbReference type="NCBI Taxonomy" id="2508288"/>
    <lineage>
        <taxon>Bacteria</taxon>
        <taxon>Pseudomonadati</taxon>
        <taxon>Pseudomonadota</taxon>
        <taxon>Betaproteobacteria</taxon>
        <taxon>Burkholderiales</taxon>
        <taxon>Burkholderiaceae</taxon>
        <taxon>Pandoraea</taxon>
    </lineage>
</organism>
<dbReference type="EMBL" id="CABPSI010000002">
    <property type="protein sequence ID" value="VVE04177.1"/>
    <property type="molecule type" value="Genomic_DNA"/>
</dbReference>
<feature type="transmembrane region" description="Helical" evidence="6">
    <location>
        <begin position="359"/>
        <end position="379"/>
    </location>
</feature>
<keyword evidence="4 6" id="KW-1133">Transmembrane helix</keyword>
<feature type="transmembrane region" description="Helical" evidence="6">
    <location>
        <begin position="205"/>
        <end position="228"/>
    </location>
</feature>
<feature type="transmembrane region" description="Helical" evidence="6">
    <location>
        <begin position="106"/>
        <end position="126"/>
    </location>
</feature>
<dbReference type="PANTHER" id="PTHR43124">
    <property type="entry name" value="PURINE EFFLUX PUMP PBUE"/>
    <property type="match status" value="1"/>
</dbReference>
<feature type="transmembrane region" description="Helical" evidence="6">
    <location>
        <begin position="133"/>
        <end position="152"/>
    </location>
</feature>
<evidence type="ECO:0000256" key="3">
    <source>
        <dbReference type="ARBA" id="ARBA00022692"/>
    </source>
</evidence>
<feature type="domain" description="Major facilitator superfamily (MFS) profile" evidence="7">
    <location>
        <begin position="6"/>
        <end position="388"/>
    </location>
</feature>
<name>A0A5E4UW44_9BURK</name>
<keyword evidence="9" id="KW-1185">Reference proteome</keyword>
<keyword evidence="3 6" id="KW-0812">Transmembrane</keyword>
<evidence type="ECO:0000256" key="5">
    <source>
        <dbReference type="ARBA" id="ARBA00023136"/>
    </source>
</evidence>
<evidence type="ECO:0000256" key="1">
    <source>
        <dbReference type="ARBA" id="ARBA00004651"/>
    </source>
</evidence>
<keyword evidence="2" id="KW-1003">Cell membrane</keyword>
<feature type="transmembrane region" description="Helical" evidence="6">
    <location>
        <begin position="76"/>
        <end position="94"/>
    </location>
</feature>
<dbReference type="GO" id="GO:0005886">
    <property type="term" value="C:plasma membrane"/>
    <property type="evidence" value="ECO:0007669"/>
    <property type="project" value="UniProtKB-SubCell"/>
</dbReference>
<dbReference type="PANTHER" id="PTHR43124:SF3">
    <property type="entry name" value="CHLORAMPHENICOL EFFLUX PUMP RV0191"/>
    <property type="match status" value="1"/>
</dbReference>
<dbReference type="Gene3D" id="1.20.1250.20">
    <property type="entry name" value="MFS general substrate transporter like domains"/>
    <property type="match status" value="2"/>
</dbReference>
<dbReference type="SUPFAM" id="SSF103473">
    <property type="entry name" value="MFS general substrate transporter"/>
    <property type="match status" value="1"/>
</dbReference>
<sequence length="398" mass="41638">MTALVRSAAAMPAIMLGLFGLYTLEFGVVGILPMIVDRFGTTVSQAGWLMAVFALVVATLGPVLVLISSRYDRKKVLVVSLFGFAVCSALAAYAPNFQSLMALRVVPALLHPVFLSAAFTAAASLYPKEQRAHALAIAFVGTSMGLVLGVPATTWVADHVSYEASFLFCTALTGLSGVGLWMMLPSQGKPVAMSFGHQLSVLRKPALWLTMAATVTIFTAMFAVYSYAAEYLKRETGMDATTISLILVIFGVGGVLGNLFAGRLLAKHLVKTTLLHPVALGAAYLVLYFGGSANVLSMSIIAVLWGAAHTSGLLVSQMWLTSETAEAPEFGTSLFVSAANGGVVLGSALGGVFIDHLGIAGVIGCGLIFCALSVAVIAAKAWRYRETQPRVGPVSAAH</sequence>
<dbReference type="RefSeq" id="WP_217430019.1">
    <property type="nucleotide sequence ID" value="NZ_CABPSI010000002.1"/>
</dbReference>
<dbReference type="InterPro" id="IPR050189">
    <property type="entry name" value="MFS_Efflux_Transporters"/>
</dbReference>
<keyword evidence="5 6" id="KW-0472">Membrane</keyword>
<dbReference type="Proteomes" id="UP000333828">
    <property type="component" value="Unassembled WGS sequence"/>
</dbReference>